<evidence type="ECO:0000313" key="2">
    <source>
        <dbReference type="EMBL" id="CAH7687268.1"/>
    </source>
</evidence>
<proteinExistence type="predicted"/>
<dbReference type="EMBL" id="CALTRL010005847">
    <property type="protein sequence ID" value="CAH7687268.1"/>
    <property type="molecule type" value="Genomic_DNA"/>
</dbReference>
<organism evidence="2 3">
    <name type="scientific">Phakopsora pachyrhizi</name>
    <name type="common">Asian soybean rust disease fungus</name>
    <dbReference type="NCBI Taxonomy" id="170000"/>
    <lineage>
        <taxon>Eukaryota</taxon>
        <taxon>Fungi</taxon>
        <taxon>Dikarya</taxon>
        <taxon>Basidiomycota</taxon>
        <taxon>Pucciniomycotina</taxon>
        <taxon>Pucciniomycetes</taxon>
        <taxon>Pucciniales</taxon>
        <taxon>Phakopsoraceae</taxon>
        <taxon>Phakopsora</taxon>
    </lineage>
</organism>
<reference evidence="2" key="1">
    <citation type="submission" date="2022-06" db="EMBL/GenBank/DDBJ databases">
        <authorList>
            <consortium name="SYNGENTA / RWTH Aachen University"/>
        </authorList>
    </citation>
    <scope>NUCLEOTIDE SEQUENCE</scope>
</reference>
<keyword evidence="3" id="KW-1185">Reference proteome</keyword>
<comment type="caution">
    <text evidence="2">The sequence shown here is derived from an EMBL/GenBank/DDBJ whole genome shotgun (WGS) entry which is preliminary data.</text>
</comment>
<name>A0AAV0BMB9_PHAPC</name>
<accession>A0AAV0BMB9</accession>
<feature type="region of interest" description="Disordered" evidence="1">
    <location>
        <begin position="18"/>
        <end position="63"/>
    </location>
</feature>
<protein>
    <submittedName>
        <fullName evidence="2">Uncharacterized protein</fullName>
    </submittedName>
</protein>
<evidence type="ECO:0000313" key="3">
    <source>
        <dbReference type="Proteomes" id="UP001153365"/>
    </source>
</evidence>
<dbReference type="AlphaFoldDB" id="A0AAV0BMB9"/>
<dbReference type="Proteomes" id="UP001153365">
    <property type="component" value="Unassembled WGS sequence"/>
</dbReference>
<gene>
    <name evidence="2" type="ORF">PPACK8108_LOCUS22025</name>
</gene>
<evidence type="ECO:0000256" key="1">
    <source>
        <dbReference type="SAM" id="MobiDB-lite"/>
    </source>
</evidence>
<sequence length="220" mass="25361">MYEVDRLVGGEVEFWGTKEEEELKSNTGSLGEEDAENYGLQKNKDVKKDKDGKKDKSDHKDEKSCAKKLIKAKNFTQHINTLDADKPIMQRKAAINSGADESTEPILKGLDAVASLNSRDELYKIAKNYRIKRKSVIPKLKYQSYRKAKWILTKQRAPQTQQQNLDSQEHFSADRFLLPNHIRQHAMPELETLQIAKLEKEGSSEEAKAMRREFKRKVIN</sequence>
<feature type="compositionally biased region" description="Basic and acidic residues" evidence="1">
    <location>
        <begin position="42"/>
        <end position="63"/>
    </location>
</feature>